<accession>A0A194AKQ3</accession>
<evidence type="ECO:0000313" key="2">
    <source>
        <dbReference type="EMBL" id="GAU09820.1"/>
    </source>
</evidence>
<organism evidence="2 3">
    <name type="scientific">Desulfoplanes formicivorans</name>
    <dbReference type="NCBI Taxonomy" id="1592317"/>
    <lineage>
        <taxon>Bacteria</taxon>
        <taxon>Pseudomonadati</taxon>
        <taxon>Thermodesulfobacteriota</taxon>
        <taxon>Desulfovibrionia</taxon>
        <taxon>Desulfovibrionales</taxon>
        <taxon>Desulfoplanaceae</taxon>
        <taxon>Desulfoplanes</taxon>
    </lineage>
</organism>
<dbReference type="Proteomes" id="UP000095200">
    <property type="component" value="Unassembled WGS sequence"/>
</dbReference>
<dbReference type="RefSeq" id="WP_069860052.1">
    <property type="nucleotide sequence ID" value="NZ_BDFE01000020.1"/>
</dbReference>
<dbReference type="EMBL" id="BDFE01000020">
    <property type="protein sequence ID" value="GAU09820.1"/>
    <property type="molecule type" value="Genomic_DNA"/>
</dbReference>
<evidence type="ECO:0000256" key="1">
    <source>
        <dbReference type="SAM" id="MobiDB-lite"/>
    </source>
</evidence>
<reference evidence="3" key="1">
    <citation type="submission" date="2016-06" db="EMBL/GenBank/DDBJ databases">
        <title>Draft genome sequence of Desulfoplanes formicivorans strain Pf12B.</title>
        <authorList>
            <person name="Watanabe M."/>
            <person name="Kojima H."/>
            <person name="Fukui M."/>
        </authorList>
    </citation>
    <scope>NUCLEOTIDE SEQUENCE [LARGE SCALE GENOMIC DNA]</scope>
    <source>
        <strain evidence="3">Pf12B</strain>
    </source>
</reference>
<dbReference type="AlphaFoldDB" id="A0A194AKQ3"/>
<name>A0A194AKQ3_9BACT</name>
<feature type="region of interest" description="Disordered" evidence="1">
    <location>
        <begin position="78"/>
        <end position="109"/>
    </location>
</feature>
<sequence length="109" mass="12433">MSDQDKYTRNLVVKPRRKPVEVNPETEEAFEESKAMVKESVHQAARSNMAFVAWVGIFSWRLIKHGFLYLGAQLAGWKQRKTKQSPSPDPARQHGRSSKPDKTGRPKQG</sequence>
<keyword evidence="3" id="KW-1185">Reference proteome</keyword>
<protein>
    <submittedName>
        <fullName evidence="2">Uncharacterized protein</fullName>
    </submittedName>
</protein>
<feature type="compositionally biased region" description="Basic and acidic residues" evidence="1">
    <location>
        <begin position="98"/>
        <end position="109"/>
    </location>
</feature>
<feature type="region of interest" description="Disordered" evidence="1">
    <location>
        <begin position="1"/>
        <end position="26"/>
    </location>
</feature>
<gene>
    <name evidence="2" type="ORF">DPF_2555</name>
</gene>
<evidence type="ECO:0000313" key="3">
    <source>
        <dbReference type="Proteomes" id="UP000095200"/>
    </source>
</evidence>
<comment type="caution">
    <text evidence="2">The sequence shown here is derived from an EMBL/GenBank/DDBJ whole genome shotgun (WGS) entry which is preliminary data.</text>
</comment>
<proteinExistence type="predicted"/>